<sequence>MWVNGAQPGGRPGRTRLPAGLPRFSAAWFLGSCLLTHSSPSALVGLLARTARVDAGPASRHDIAQRLAPWVDAFDAVTLHSVHQSLRALDGAPEAGPQAAPPLRGFEDSLRRLRASLEAGIAAIEPPTPSPALPVLGADAAFAPLRRLYLHQQRLMEAKIAPLRVQLRSALAGAASPRLRQLATLDAALEQMLHAREQKLLAGVPAWLQARFATLRAEGAAGSPDGLAAIGREMRQLLLAELDLRLQPVRGLLGALAQHHKEVE</sequence>
<dbReference type="OrthoDB" id="5949373at2"/>
<accession>A0A4Z0BZS5</accession>
<gene>
    <name evidence="1" type="ORF">EZ242_03330</name>
</gene>
<dbReference type="EMBL" id="SMLL01000001">
    <property type="protein sequence ID" value="TFZ04796.1"/>
    <property type="molecule type" value="Genomic_DNA"/>
</dbReference>
<reference evidence="1 2" key="1">
    <citation type="submission" date="2019-03" db="EMBL/GenBank/DDBJ databases">
        <title>Ramlibacter rhizophilus CCTCC AB2015357, whole genome shotgun sequence.</title>
        <authorList>
            <person name="Zhang X."/>
            <person name="Feng G."/>
            <person name="Zhu H."/>
        </authorList>
    </citation>
    <scope>NUCLEOTIDE SEQUENCE [LARGE SCALE GENOMIC DNA]</scope>
    <source>
        <strain evidence="1 2">CCTCC AB2015357</strain>
    </source>
</reference>
<comment type="caution">
    <text evidence="1">The sequence shown here is derived from an EMBL/GenBank/DDBJ whole genome shotgun (WGS) entry which is preliminary data.</text>
</comment>
<dbReference type="AlphaFoldDB" id="A0A4Z0BZS5"/>
<proteinExistence type="predicted"/>
<dbReference type="Proteomes" id="UP000297564">
    <property type="component" value="Unassembled WGS sequence"/>
</dbReference>
<dbReference type="Pfam" id="PF11828">
    <property type="entry name" value="DUF3348"/>
    <property type="match status" value="1"/>
</dbReference>
<protein>
    <submittedName>
        <fullName evidence="1">DUF3348 family protein</fullName>
    </submittedName>
</protein>
<evidence type="ECO:0000313" key="2">
    <source>
        <dbReference type="Proteomes" id="UP000297564"/>
    </source>
</evidence>
<evidence type="ECO:0000313" key="1">
    <source>
        <dbReference type="EMBL" id="TFZ04796.1"/>
    </source>
</evidence>
<name>A0A4Z0BZS5_9BURK</name>
<keyword evidence="2" id="KW-1185">Reference proteome</keyword>
<dbReference type="InterPro" id="IPR021783">
    <property type="entry name" value="DUF3348"/>
</dbReference>
<organism evidence="1 2">
    <name type="scientific">Ramlibacter rhizophilus</name>
    <dbReference type="NCBI Taxonomy" id="1781167"/>
    <lineage>
        <taxon>Bacteria</taxon>
        <taxon>Pseudomonadati</taxon>
        <taxon>Pseudomonadota</taxon>
        <taxon>Betaproteobacteria</taxon>
        <taxon>Burkholderiales</taxon>
        <taxon>Comamonadaceae</taxon>
        <taxon>Ramlibacter</taxon>
    </lineage>
</organism>